<gene>
    <name evidence="1" type="ORF">S12H4_23420</name>
</gene>
<accession>X1T9B6</accession>
<dbReference type="EMBL" id="BARW01012437">
    <property type="protein sequence ID" value="GAI84135.1"/>
    <property type="molecule type" value="Genomic_DNA"/>
</dbReference>
<protein>
    <recommendedName>
        <fullName evidence="2">Solute-binding protein family 5 domain-containing protein</fullName>
    </recommendedName>
</protein>
<evidence type="ECO:0008006" key="2">
    <source>
        <dbReference type="Google" id="ProtNLM"/>
    </source>
</evidence>
<sequence length="140" mass="16271">VEFSAMDSDTFWEYFFDPTTDKLDMGVDGSGPSPDPWSDWIWAICAGWDAGGDYWNASYYDNPRYNQLRFDNLGAKDLEVKKEILYEMQDILAEDLPLIFLARPEFICVYRTDKFEGWVTEVGGTVGWMNDWSILKVHLK</sequence>
<name>X1T9B6_9ZZZZ</name>
<organism evidence="1">
    <name type="scientific">marine sediment metagenome</name>
    <dbReference type="NCBI Taxonomy" id="412755"/>
    <lineage>
        <taxon>unclassified sequences</taxon>
        <taxon>metagenomes</taxon>
        <taxon>ecological metagenomes</taxon>
    </lineage>
</organism>
<feature type="non-terminal residue" evidence="1">
    <location>
        <position position="1"/>
    </location>
</feature>
<dbReference type="SUPFAM" id="SSF53850">
    <property type="entry name" value="Periplasmic binding protein-like II"/>
    <property type="match status" value="1"/>
</dbReference>
<proteinExistence type="predicted"/>
<comment type="caution">
    <text evidence="1">The sequence shown here is derived from an EMBL/GenBank/DDBJ whole genome shotgun (WGS) entry which is preliminary data.</text>
</comment>
<dbReference type="AlphaFoldDB" id="X1T9B6"/>
<evidence type="ECO:0000313" key="1">
    <source>
        <dbReference type="EMBL" id="GAI84135.1"/>
    </source>
</evidence>
<reference evidence="1" key="1">
    <citation type="journal article" date="2014" name="Front. Microbiol.">
        <title>High frequency of phylogenetically diverse reductive dehalogenase-homologous genes in deep subseafloor sedimentary metagenomes.</title>
        <authorList>
            <person name="Kawai M."/>
            <person name="Futagami T."/>
            <person name="Toyoda A."/>
            <person name="Takaki Y."/>
            <person name="Nishi S."/>
            <person name="Hori S."/>
            <person name="Arai W."/>
            <person name="Tsubouchi T."/>
            <person name="Morono Y."/>
            <person name="Uchiyama I."/>
            <person name="Ito T."/>
            <person name="Fujiyama A."/>
            <person name="Inagaki F."/>
            <person name="Takami H."/>
        </authorList>
    </citation>
    <scope>NUCLEOTIDE SEQUENCE</scope>
    <source>
        <strain evidence="1">Expedition CK06-06</strain>
    </source>
</reference>
<dbReference type="Gene3D" id="3.10.105.10">
    <property type="entry name" value="Dipeptide-binding Protein, Domain 3"/>
    <property type="match status" value="1"/>
</dbReference>